<evidence type="ECO:0008006" key="2">
    <source>
        <dbReference type="Google" id="ProtNLM"/>
    </source>
</evidence>
<sequence length="252" mass="29592">MAYENYEIICNKNYNLDVKDWNFKSNSEYTKVLEHVNNQQANLYLKQIISEFEDIYINNKFTLIDICNKNDLYGKTIKNDFVNFTSCSPSNLRYIYQSFKILSYINSLGLNNIDFVEIGGGYGGLCFFINKLAGIFNINIKSYTIFDLLYPSLLTKKYLLNLGIENTNHYQLNNFQNISKNSFLISSYAFSELPENIRIEYQEKIINPYTIHGFIAWNGVSVYNFKKNTNLKIIDNFYTQIFNNKSCPYVFF</sequence>
<protein>
    <recommendedName>
        <fullName evidence="2">Sugar O-methyltransferase</fullName>
    </recommendedName>
</protein>
<reference evidence="1" key="1">
    <citation type="journal article" date="2020" name="Nature">
        <title>Giant virus diversity and host interactions through global metagenomics.</title>
        <authorList>
            <person name="Schulz F."/>
            <person name="Roux S."/>
            <person name="Paez-Espino D."/>
            <person name="Jungbluth S."/>
            <person name="Walsh D.A."/>
            <person name="Denef V.J."/>
            <person name="McMahon K.D."/>
            <person name="Konstantinidis K.T."/>
            <person name="Eloe-Fadrosh E.A."/>
            <person name="Kyrpides N.C."/>
            <person name="Woyke T."/>
        </authorList>
    </citation>
    <scope>NUCLEOTIDE SEQUENCE</scope>
    <source>
        <strain evidence="1">GVMAG-M-3300023184-182</strain>
    </source>
</reference>
<dbReference type="AlphaFoldDB" id="A0A6C0HYK5"/>
<dbReference type="EMBL" id="MN740043">
    <property type="protein sequence ID" value="QHT85592.1"/>
    <property type="molecule type" value="Genomic_DNA"/>
</dbReference>
<name>A0A6C0HYK5_9ZZZZ</name>
<evidence type="ECO:0000313" key="1">
    <source>
        <dbReference type="EMBL" id="QHT85592.1"/>
    </source>
</evidence>
<accession>A0A6C0HYK5</accession>
<proteinExistence type="predicted"/>
<organism evidence="1">
    <name type="scientific">viral metagenome</name>
    <dbReference type="NCBI Taxonomy" id="1070528"/>
    <lineage>
        <taxon>unclassified sequences</taxon>
        <taxon>metagenomes</taxon>
        <taxon>organismal metagenomes</taxon>
    </lineage>
</organism>